<dbReference type="AlphaFoldDB" id="A0A931ARI3"/>
<feature type="transmembrane region" description="Helical" evidence="6">
    <location>
        <begin position="38"/>
        <end position="56"/>
    </location>
</feature>
<dbReference type="PANTHER" id="PTHR42703">
    <property type="entry name" value="NADH DEHYDROGENASE"/>
    <property type="match status" value="1"/>
</dbReference>
<dbReference type="EMBL" id="JADPIE010000006">
    <property type="protein sequence ID" value="MBF8437658.1"/>
    <property type="molecule type" value="Genomic_DNA"/>
</dbReference>
<evidence type="ECO:0000256" key="1">
    <source>
        <dbReference type="ARBA" id="ARBA00004651"/>
    </source>
</evidence>
<comment type="caution">
    <text evidence="8">The sequence shown here is derived from an EMBL/GenBank/DDBJ whole genome shotgun (WGS) entry which is preliminary data.</text>
</comment>
<protein>
    <recommendedName>
        <fullName evidence="7">NADH-Ubiquinone oxidoreductase (complex I) chain 5 N-terminal domain-containing protein</fullName>
    </recommendedName>
</protein>
<sequence>MGVGFTIESILLLTLLTPFIATIFIYFFKDDEDKRIDFLIGATFIVFLQTLFIIYLKSDTGFLSYNLVNIMDRGLYLAVTRMDSIFAILITGIWFLSTVYAKKYMAGDKFQNRFYFGWLITLGGTLGTIFSGDLFTLFVFLK</sequence>
<feature type="transmembrane region" description="Helical" evidence="6">
    <location>
        <begin position="6"/>
        <end position="26"/>
    </location>
</feature>
<evidence type="ECO:0000313" key="9">
    <source>
        <dbReference type="Proteomes" id="UP000621436"/>
    </source>
</evidence>
<evidence type="ECO:0000256" key="6">
    <source>
        <dbReference type="SAM" id="Phobius"/>
    </source>
</evidence>
<name>A0A931ARI3_9FIRM</name>
<gene>
    <name evidence="8" type="ORF">I0Q91_11230</name>
</gene>
<keyword evidence="2" id="KW-1003">Cell membrane</keyword>
<keyword evidence="4 6" id="KW-1133">Transmembrane helix</keyword>
<dbReference type="Proteomes" id="UP000621436">
    <property type="component" value="Unassembled WGS sequence"/>
</dbReference>
<reference evidence="8" key="1">
    <citation type="submission" date="2020-11" db="EMBL/GenBank/DDBJ databases">
        <title>Halonatronomonas betainensis gen. nov., sp. nov. a novel haloalkaliphilic representative of the family Halanaerobiacae capable of betaine degradation.</title>
        <authorList>
            <person name="Boltyanskaya Y."/>
            <person name="Kevbrin V."/>
            <person name="Detkova E."/>
            <person name="Grouzdev D.S."/>
            <person name="Koziaeva V."/>
            <person name="Zhilina T."/>
        </authorList>
    </citation>
    <scope>NUCLEOTIDE SEQUENCE</scope>
    <source>
        <strain evidence="8">Z-7014</strain>
    </source>
</reference>
<evidence type="ECO:0000259" key="7">
    <source>
        <dbReference type="Pfam" id="PF00662"/>
    </source>
</evidence>
<evidence type="ECO:0000256" key="5">
    <source>
        <dbReference type="ARBA" id="ARBA00023136"/>
    </source>
</evidence>
<feature type="transmembrane region" description="Helical" evidence="6">
    <location>
        <begin position="116"/>
        <end position="141"/>
    </location>
</feature>
<dbReference type="InterPro" id="IPR001516">
    <property type="entry name" value="Proton_antipo_N"/>
</dbReference>
<dbReference type="InterPro" id="IPR050586">
    <property type="entry name" value="CPA3_Na-H_Antiporter_D"/>
</dbReference>
<feature type="transmembrane region" description="Helical" evidence="6">
    <location>
        <begin position="76"/>
        <end position="96"/>
    </location>
</feature>
<accession>A0A931ARI3</accession>
<feature type="domain" description="NADH-Ubiquinone oxidoreductase (complex I) chain 5 N-terminal" evidence="7">
    <location>
        <begin position="79"/>
        <end position="115"/>
    </location>
</feature>
<keyword evidence="3 6" id="KW-0812">Transmembrane</keyword>
<keyword evidence="5 6" id="KW-0472">Membrane</keyword>
<dbReference type="Pfam" id="PF00662">
    <property type="entry name" value="Proton_antipo_N"/>
    <property type="match status" value="1"/>
</dbReference>
<evidence type="ECO:0000313" key="8">
    <source>
        <dbReference type="EMBL" id="MBF8437658.1"/>
    </source>
</evidence>
<dbReference type="GO" id="GO:0005886">
    <property type="term" value="C:plasma membrane"/>
    <property type="evidence" value="ECO:0007669"/>
    <property type="project" value="UniProtKB-SubCell"/>
</dbReference>
<evidence type="ECO:0000256" key="4">
    <source>
        <dbReference type="ARBA" id="ARBA00022989"/>
    </source>
</evidence>
<keyword evidence="9" id="KW-1185">Reference proteome</keyword>
<organism evidence="8 9">
    <name type="scientific">Halonatronomonas betaini</name>
    <dbReference type="NCBI Taxonomy" id="2778430"/>
    <lineage>
        <taxon>Bacteria</taxon>
        <taxon>Bacillati</taxon>
        <taxon>Bacillota</taxon>
        <taxon>Clostridia</taxon>
        <taxon>Halanaerobiales</taxon>
        <taxon>Halarsenatibacteraceae</taxon>
        <taxon>Halonatronomonas</taxon>
    </lineage>
</organism>
<dbReference type="PANTHER" id="PTHR42703:SF1">
    <property type="entry name" value="NA(+)_H(+) ANTIPORTER SUBUNIT D1"/>
    <property type="match status" value="1"/>
</dbReference>
<proteinExistence type="predicted"/>
<evidence type="ECO:0000256" key="3">
    <source>
        <dbReference type="ARBA" id="ARBA00022692"/>
    </source>
</evidence>
<dbReference type="RefSeq" id="WP_270454655.1">
    <property type="nucleotide sequence ID" value="NZ_JADPIE010000006.1"/>
</dbReference>
<evidence type="ECO:0000256" key="2">
    <source>
        <dbReference type="ARBA" id="ARBA00022475"/>
    </source>
</evidence>
<comment type="subcellular location">
    <subcellularLocation>
        <location evidence="1">Cell membrane</location>
        <topology evidence="1">Multi-pass membrane protein</topology>
    </subcellularLocation>
</comment>